<gene>
    <name evidence="12" type="ORF">ANN_18702</name>
</gene>
<feature type="domain" description="Golgi pH regulator conserved" evidence="11">
    <location>
        <begin position="35"/>
        <end position="73"/>
    </location>
</feature>
<name>A0ABQ8SPH3_PERAM</name>
<accession>A0ABQ8SPH3</accession>
<organism evidence="12 13">
    <name type="scientific">Periplaneta americana</name>
    <name type="common">American cockroach</name>
    <name type="synonym">Blatta americana</name>
    <dbReference type="NCBI Taxonomy" id="6978"/>
    <lineage>
        <taxon>Eukaryota</taxon>
        <taxon>Metazoa</taxon>
        <taxon>Ecdysozoa</taxon>
        <taxon>Arthropoda</taxon>
        <taxon>Hexapoda</taxon>
        <taxon>Insecta</taxon>
        <taxon>Pterygota</taxon>
        <taxon>Neoptera</taxon>
        <taxon>Polyneoptera</taxon>
        <taxon>Dictyoptera</taxon>
        <taxon>Blattodea</taxon>
        <taxon>Blattoidea</taxon>
        <taxon>Blattidae</taxon>
        <taxon>Blattinae</taxon>
        <taxon>Periplaneta</taxon>
    </lineage>
</organism>
<evidence type="ECO:0000313" key="12">
    <source>
        <dbReference type="EMBL" id="KAJ4436075.1"/>
    </source>
</evidence>
<dbReference type="InterPro" id="IPR015672">
    <property type="entry name" value="GPHR/GTG"/>
</dbReference>
<comment type="catalytic activity">
    <reaction evidence="8">
        <text>fluoride(in) = fluoride(out)</text>
        <dbReference type="Rhea" id="RHEA:76159"/>
        <dbReference type="ChEBI" id="CHEBI:17051"/>
    </reaction>
</comment>
<dbReference type="EMBL" id="JAJSOF020000023">
    <property type="protein sequence ID" value="KAJ4436075.1"/>
    <property type="molecule type" value="Genomic_DNA"/>
</dbReference>
<comment type="catalytic activity">
    <reaction evidence="6">
        <text>iodide(out) = iodide(in)</text>
        <dbReference type="Rhea" id="RHEA:66324"/>
        <dbReference type="ChEBI" id="CHEBI:16382"/>
    </reaction>
</comment>
<evidence type="ECO:0000256" key="6">
    <source>
        <dbReference type="ARBA" id="ARBA00024145"/>
    </source>
</evidence>
<sequence length="522" mass="59006">MIRPLTILIWLVYIYLFWKVGDPFPILSPKQGILSIEQGISRIGVIGVTVMALLSGFGAVNYPYTSMAYFMRKTIDGPKYLMERNDIVAARLKFLCKMHMIRSSGDTRPTFYLDETWVNKNHSLKYVWQDSNRNGGLKVPLVKGGRLIVCHVGSAETGFVPGQENILEPVVINLQEDSDTDDSKTDGEGADDDDDVGLPLALPLEQKFAARKVVLLETVSRSCVQMWVRFPPGLIIWGSITQRPVMPADVQVIEKRLMQTMDMILAKKKRIALAKKGSVVNGAQNNQESSGLWGMLKTVTTSVSKSTGESILRKNFMQEIAALEELSRQLFLEAHDMHIMQERLQWASTFQGKYFNFLGYFFSLYCMWKIFISTINIVFDRVGKKDPVTRGMEIAVHWVGINIDVTFWSQHISFFLVGCIVVTSIRGLLLTLTKFFYAISSSKSSNIIVLVLAQIMGMYFVSSVLLMRMNMPAEYRTIITQVLGELQFNFYHRWFDVIFLVSALSSIGFLYLAHKQAPGEAG</sequence>
<dbReference type="Pfam" id="PF12430">
    <property type="entry name" value="ABA_GPCR"/>
    <property type="match status" value="1"/>
</dbReference>
<keyword evidence="5 9" id="KW-0472">Membrane</keyword>
<feature type="domain" description="Abscisic acid G-protein coupled receptor-like" evidence="10">
    <location>
        <begin position="347"/>
        <end position="515"/>
    </location>
</feature>
<dbReference type="Proteomes" id="UP001148838">
    <property type="component" value="Unassembled WGS sequence"/>
</dbReference>
<dbReference type="InterPro" id="IPR022535">
    <property type="entry name" value="Golgi_pH-regulator_cons_dom"/>
</dbReference>
<evidence type="ECO:0000256" key="8">
    <source>
        <dbReference type="ARBA" id="ARBA00044702"/>
    </source>
</evidence>
<dbReference type="PANTHER" id="PTHR15948">
    <property type="entry name" value="G-PROTEIN COUPLED RECEPTOR 89-RELATED"/>
    <property type="match status" value="1"/>
</dbReference>
<evidence type="ECO:0000256" key="1">
    <source>
        <dbReference type="ARBA" id="ARBA00004141"/>
    </source>
</evidence>
<feature type="transmembrane region" description="Helical" evidence="9">
    <location>
        <begin position="39"/>
        <end position="64"/>
    </location>
</feature>
<evidence type="ECO:0000256" key="2">
    <source>
        <dbReference type="ARBA" id="ARBA00009478"/>
    </source>
</evidence>
<dbReference type="Pfam" id="PF12537">
    <property type="entry name" value="GPHR_N"/>
    <property type="match status" value="1"/>
</dbReference>
<evidence type="ECO:0000259" key="11">
    <source>
        <dbReference type="Pfam" id="PF12537"/>
    </source>
</evidence>
<feature type="transmembrane region" description="Helical" evidence="9">
    <location>
        <begin position="494"/>
        <end position="513"/>
    </location>
</feature>
<feature type="transmembrane region" description="Helical" evidence="9">
    <location>
        <begin position="7"/>
        <end position="27"/>
    </location>
</feature>
<comment type="catalytic activity">
    <reaction evidence="7">
        <text>bromide(in) = bromide(out)</text>
        <dbReference type="Rhea" id="RHEA:75383"/>
        <dbReference type="ChEBI" id="CHEBI:15858"/>
    </reaction>
</comment>
<evidence type="ECO:0000256" key="4">
    <source>
        <dbReference type="ARBA" id="ARBA00022989"/>
    </source>
</evidence>
<evidence type="ECO:0000256" key="5">
    <source>
        <dbReference type="ARBA" id="ARBA00023136"/>
    </source>
</evidence>
<dbReference type="PANTHER" id="PTHR15948:SF0">
    <property type="entry name" value="GOLGI PH REGULATOR A-RELATED"/>
    <property type="match status" value="1"/>
</dbReference>
<keyword evidence="13" id="KW-1185">Reference proteome</keyword>
<keyword evidence="4 9" id="KW-1133">Transmembrane helix</keyword>
<evidence type="ECO:0000313" key="13">
    <source>
        <dbReference type="Proteomes" id="UP001148838"/>
    </source>
</evidence>
<evidence type="ECO:0000256" key="7">
    <source>
        <dbReference type="ARBA" id="ARBA00035085"/>
    </source>
</evidence>
<keyword evidence="3 9" id="KW-0812">Transmembrane</keyword>
<comment type="subcellular location">
    <subcellularLocation>
        <location evidence="1">Membrane</location>
        <topology evidence="1">Multi-pass membrane protein</topology>
    </subcellularLocation>
</comment>
<feature type="transmembrane region" description="Helical" evidence="9">
    <location>
        <begin position="412"/>
        <end position="435"/>
    </location>
</feature>
<reference evidence="12 13" key="1">
    <citation type="journal article" date="2022" name="Allergy">
        <title>Genome assembly and annotation of Periplaneta americana reveal a comprehensive cockroach allergen profile.</title>
        <authorList>
            <person name="Wang L."/>
            <person name="Xiong Q."/>
            <person name="Saelim N."/>
            <person name="Wang L."/>
            <person name="Nong W."/>
            <person name="Wan A.T."/>
            <person name="Shi M."/>
            <person name="Liu X."/>
            <person name="Cao Q."/>
            <person name="Hui J.H.L."/>
            <person name="Sookrung N."/>
            <person name="Leung T.F."/>
            <person name="Tungtrongchitr A."/>
            <person name="Tsui S.K.W."/>
        </authorList>
    </citation>
    <scope>NUCLEOTIDE SEQUENCE [LARGE SCALE GENOMIC DNA]</scope>
    <source>
        <strain evidence="12">PWHHKU_190912</strain>
    </source>
</reference>
<protein>
    <submittedName>
        <fullName evidence="12">Uncharacterized protein</fullName>
    </submittedName>
</protein>
<evidence type="ECO:0000256" key="9">
    <source>
        <dbReference type="SAM" id="Phobius"/>
    </source>
</evidence>
<comment type="caution">
    <text evidence="12">The sequence shown here is derived from an EMBL/GenBank/DDBJ whole genome shotgun (WGS) entry which is preliminary data.</text>
</comment>
<feature type="transmembrane region" description="Helical" evidence="9">
    <location>
        <begin position="447"/>
        <end position="467"/>
    </location>
</feature>
<dbReference type="InterPro" id="IPR025969">
    <property type="entry name" value="ABA_GPCR_dom"/>
</dbReference>
<feature type="transmembrane region" description="Helical" evidence="9">
    <location>
        <begin position="357"/>
        <end position="379"/>
    </location>
</feature>
<evidence type="ECO:0000256" key="3">
    <source>
        <dbReference type="ARBA" id="ARBA00022692"/>
    </source>
</evidence>
<proteinExistence type="inferred from homology"/>
<comment type="similarity">
    <text evidence="2">Belongs to the Golgi pH regulator (TC 1.A.38) family.</text>
</comment>
<evidence type="ECO:0000259" key="10">
    <source>
        <dbReference type="Pfam" id="PF12430"/>
    </source>
</evidence>